<accession>A0A3P7LUU1</accession>
<keyword evidence="2" id="KW-1185">Reference proteome</keyword>
<sequence length="137" mass="14369">MSPRRANDFGLKNLGVADLYPEVSEAANSKPTDWRLTGLNSDTEALLDACNGGAGSHQNIPTPAFDLIQALDSLCLTSSDAVGESTGGDLSYPPGFDDRTTSTTTARPFVALPVLPPIPVVPVSYTLRLCPQIPPAT</sequence>
<gene>
    <name evidence="1" type="ORF">DILT_LOCUS13718</name>
</gene>
<dbReference type="EMBL" id="UYRU01071315">
    <property type="protein sequence ID" value="VDN20875.1"/>
    <property type="molecule type" value="Genomic_DNA"/>
</dbReference>
<organism evidence="1 2">
    <name type="scientific">Dibothriocephalus latus</name>
    <name type="common">Fish tapeworm</name>
    <name type="synonym">Diphyllobothrium latum</name>
    <dbReference type="NCBI Taxonomy" id="60516"/>
    <lineage>
        <taxon>Eukaryota</taxon>
        <taxon>Metazoa</taxon>
        <taxon>Spiralia</taxon>
        <taxon>Lophotrochozoa</taxon>
        <taxon>Platyhelminthes</taxon>
        <taxon>Cestoda</taxon>
        <taxon>Eucestoda</taxon>
        <taxon>Diphyllobothriidea</taxon>
        <taxon>Diphyllobothriidae</taxon>
        <taxon>Dibothriocephalus</taxon>
    </lineage>
</organism>
<dbReference type="Proteomes" id="UP000281553">
    <property type="component" value="Unassembled WGS sequence"/>
</dbReference>
<evidence type="ECO:0000313" key="2">
    <source>
        <dbReference type="Proteomes" id="UP000281553"/>
    </source>
</evidence>
<proteinExistence type="predicted"/>
<name>A0A3P7LUU1_DIBLA</name>
<reference evidence="1 2" key="1">
    <citation type="submission" date="2018-11" db="EMBL/GenBank/DDBJ databases">
        <authorList>
            <consortium name="Pathogen Informatics"/>
        </authorList>
    </citation>
    <scope>NUCLEOTIDE SEQUENCE [LARGE SCALE GENOMIC DNA]</scope>
</reference>
<dbReference type="AlphaFoldDB" id="A0A3P7LUU1"/>
<protein>
    <submittedName>
        <fullName evidence="1">Uncharacterized protein</fullName>
    </submittedName>
</protein>
<evidence type="ECO:0000313" key="1">
    <source>
        <dbReference type="EMBL" id="VDN20875.1"/>
    </source>
</evidence>